<dbReference type="AlphaFoldDB" id="A0A8K9X0E0"/>
<protein>
    <submittedName>
        <fullName evidence="2">Uncharacterized protein</fullName>
    </submittedName>
</protein>
<keyword evidence="1" id="KW-0812">Transmembrane</keyword>
<evidence type="ECO:0000256" key="1">
    <source>
        <dbReference type="SAM" id="Phobius"/>
    </source>
</evidence>
<dbReference type="GeneTree" id="ENSGT01060000253397"/>
<accession>A0A8K9X0E0</accession>
<name>A0A8K9X0E0_ONCMY</name>
<dbReference type="Ensembl" id="ENSOMYT00000145539.1">
    <property type="protein sequence ID" value="ENSOMYP00000125941.1"/>
    <property type="gene ID" value="ENSOMYG00000059633.1"/>
</dbReference>
<proteinExistence type="predicted"/>
<sequence>MAVNKHIKKSLFLFNLLFWIGGCVILGVSIYFKVSKNGNVVRKYPVSLLKLWQFLHL</sequence>
<reference evidence="2" key="2">
    <citation type="submission" date="2025-09" db="UniProtKB">
        <authorList>
            <consortium name="Ensembl"/>
        </authorList>
    </citation>
    <scope>IDENTIFICATION</scope>
</reference>
<keyword evidence="1" id="KW-0472">Membrane</keyword>
<evidence type="ECO:0000313" key="3">
    <source>
        <dbReference type="Proteomes" id="UP000694395"/>
    </source>
</evidence>
<dbReference type="PROSITE" id="PS51257">
    <property type="entry name" value="PROKAR_LIPOPROTEIN"/>
    <property type="match status" value="1"/>
</dbReference>
<organism evidence="2 3">
    <name type="scientific">Oncorhynchus mykiss</name>
    <name type="common">Rainbow trout</name>
    <name type="synonym">Salmo gairdneri</name>
    <dbReference type="NCBI Taxonomy" id="8022"/>
    <lineage>
        <taxon>Eukaryota</taxon>
        <taxon>Metazoa</taxon>
        <taxon>Chordata</taxon>
        <taxon>Craniata</taxon>
        <taxon>Vertebrata</taxon>
        <taxon>Euteleostomi</taxon>
        <taxon>Actinopterygii</taxon>
        <taxon>Neopterygii</taxon>
        <taxon>Teleostei</taxon>
        <taxon>Protacanthopterygii</taxon>
        <taxon>Salmoniformes</taxon>
        <taxon>Salmonidae</taxon>
        <taxon>Salmoninae</taxon>
        <taxon>Oncorhynchus</taxon>
    </lineage>
</organism>
<keyword evidence="1" id="KW-1133">Transmembrane helix</keyword>
<evidence type="ECO:0000313" key="2">
    <source>
        <dbReference type="Ensembl" id="ENSOMYP00000125941.1"/>
    </source>
</evidence>
<feature type="transmembrane region" description="Helical" evidence="1">
    <location>
        <begin position="12"/>
        <end position="32"/>
    </location>
</feature>
<dbReference type="Proteomes" id="UP000694395">
    <property type="component" value="Unassembled WGS sequence"/>
</dbReference>
<keyword evidence="3" id="KW-1185">Reference proteome</keyword>
<reference evidence="2" key="1">
    <citation type="submission" date="2025-08" db="UniProtKB">
        <authorList>
            <consortium name="Ensembl"/>
        </authorList>
    </citation>
    <scope>IDENTIFICATION</scope>
</reference>